<evidence type="ECO:0000256" key="10">
    <source>
        <dbReference type="ARBA" id="ARBA00047899"/>
    </source>
</evidence>
<evidence type="ECO:0000256" key="5">
    <source>
        <dbReference type="ARBA" id="ARBA00022679"/>
    </source>
</evidence>
<feature type="domain" description="Roc" evidence="13">
    <location>
        <begin position="625"/>
        <end position="810"/>
    </location>
</feature>
<comment type="catalytic activity">
    <reaction evidence="10">
        <text>L-threonyl-[protein] + ATP = O-phospho-L-threonyl-[protein] + ADP + H(+)</text>
        <dbReference type="Rhea" id="RHEA:46608"/>
        <dbReference type="Rhea" id="RHEA-COMP:11060"/>
        <dbReference type="Rhea" id="RHEA-COMP:11605"/>
        <dbReference type="ChEBI" id="CHEBI:15378"/>
        <dbReference type="ChEBI" id="CHEBI:30013"/>
        <dbReference type="ChEBI" id="CHEBI:30616"/>
        <dbReference type="ChEBI" id="CHEBI:61977"/>
        <dbReference type="ChEBI" id="CHEBI:456216"/>
        <dbReference type="EC" id="2.7.11.1"/>
    </reaction>
</comment>
<evidence type="ECO:0000256" key="2">
    <source>
        <dbReference type="ARBA" id="ARBA00012513"/>
    </source>
</evidence>
<dbReference type="InterPro" id="IPR011009">
    <property type="entry name" value="Kinase-like_dom_sf"/>
</dbReference>
<dbReference type="GO" id="GO:0005737">
    <property type="term" value="C:cytoplasm"/>
    <property type="evidence" value="ECO:0007669"/>
    <property type="project" value="TreeGrafter"/>
</dbReference>
<comment type="cofactor">
    <cofactor evidence="1">
        <name>Mg(2+)</name>
        <dbReference type="ChEBI" id="CHEBI:18420"/>
    </cofactor>
</comment>
<dbReference type="InterPro" id="IPR008271">
    <property type="entry name" value="Ser/Thr_kinase_AS"/>
</dbReference>
<evidence type="ECO:0000313" key="15">
    <source>
        <dbReference type="Proteomes" id="UP000597762"/>
    </source>
</evidence>
<dbReference type="EC" id="2.7.11.1" evidence="2"/>
<dbReference type="Proteomes" id="UP000597762">
    <property type="component" value="Unassembled WGS sequence"/>
</dbReference>
<dbReference type="GO" id="GO:0005524">
    <property type="term" value="F:ATP binding"/>
    <property type="evidence" value="ECO:0007669"/>
    <property type="project" value="UniProtKB-KW"/>
</dbReference>
<name>A0A812BSV4_ACAPH</name>
<evidence type="ECO:0000256" key="6">
    <source>
        <dbReference type="ARBA" id="ARBA00022737"/>
    </source>
</evidence>
<dbReference type="PANTHER" id="PTHR48051">
    <property type="match status" value="1"/>
</dbReference>
<keyword evidence="4" id="KW-0433">Leucine-rich repeat</keyword>
<dbReference type="InterPro" id="IPR000719">
    <property type="entry name" value="Prot_kinase_dom"/>
</dbReference>
<dbReference type="Pfam" id="PF16095">
    <property type="entry name" value="COR-A"/>
    <property type="match status" value="1"/>
</dbReference>
<evidence type="ECO:0000259" key="13">
    <source>
        <dbReference type="PROSITE" id="PS51424"/>
    </source>
</evidence>
<dbReference type="InterPro" id="IPR027417">
    <property type="entry name" value="P-loop_NTPase"/>
</dbReference>
<dbReference type="SUPFAM" id="SSF48403">
    <property type="entry name" value="Ankyrin repeat"/>
    <property type="match status" value="1"/>
</dbReference>
<dbReference type="InterPro" id="IPR036770">
    <property type="entry name" value="Ankyrin_rpt-contain_sf"/>
</dbReference>
<evidence type="ECO:0000256" key="1">
    <source>
        <dbReference type="ARBA" id="ARBA00001946"/>
    </source>
</evidence>
<dbReference type="Pfam" id="PF12796">
    <property type="entry name" value="Ank_2"/>
    <property type="match status" value="1"/>
</dbReference>
<keyword evidence="9" id="KW-0067">ATP-binding</keyword>
<keyword evidence="5 14" id="KW-0808">Transferase</keyword>
<dbReference type="InterPro" id="IPR032171">
    <property type="entry name" value="COR-A"/>
</dbReference>
<organism evidence="14 15">
    <name type="scientific">Acanthosepion pharaonis</name>
    <name type="common">Pharaoh cuttlefish</name>
    <name type="synonym">Sepia pharaonis</name>
    <dbReference type="NCBI Taxonomy" id="158019"/>
    <lineage>
        <taxon>Eukaryota</taxon>
        <taxon>Metazoa</taxon>
        <taxon>Spiralia</taxon>
        <taxon>Lophotrochozoa</taxon>
        <taxon>Mollusca</taxon>
        <taxon>Cephalopoda</taxon>
        <taxon>Coleoidea</taxon>
        <taxon>Decapodiformes</taxon>
        <taxon>Sepiida</taxon>
        <taxon>Sepiina</taxon>
        <taxon>Sepiidae</taxon>
        <taxon>Acanthosepion</taxon>
    </lineage>
</organism>
<dbReference type="Pfam" id="PF08477">
    <property type="entry name" value="Roc"/>
    <property type="match status" value="1"/>
</dbReference>
<gene>
    <name evidence="14" type="ORF">SPHA_21091</name>
</gene>
<dbReference type="EMBL" id="CAHIKZ030000777">
    <property type="protein sequence ID" value="CAE1238118.1"/>
    <property type="molecule type" value="Genomic_DNA"/>
</dbReference>
<dbReference type="InterPro" id="IPR050216">
    <property type="entry name" value="LRR_domain-containing"/>
</dbReference>
<accession>A0A812BSV4</accession>
<evidence type="ECO:0000256" key="7">
    <source>
        <dbReference type="ARBA" id="ARBA00022741"/>
    </source>
</evidence>
<dbReference type="InterPro" id="IPR001611">
    <property type="entry name" value="Leu-rich_rpt"/>
</dbReference>
<evidence type="ECO:0000256" key="9">
    <source>
        <dbReference type="ARBA" id="ARBA00022840"/>
    </source>
</evidence>
<dbReference type="SUPFAM" id="SSF56112">
    <property type="entry name" value="Protein kinase-like (PK-like)"/>
    <property type="match status" value="1"/>
</dbReference>
<dbReference type="PANTHER" id="PTHR48051:SF45">
    <property type="entry name" value="LEUCINE-RICH REPEAT PROTEIN SHOC-2-LIKE"/>
    <property type="match status" value="1"/>
</dbReference>
<dbReference type="PROSITE" id="PS50011">
    <property type="entry name" value="PROTEIN_KINASE_DOM"/>
    <property type="match status" value="1"/>
</dbReference>
<dbReference type="Gene3D" id="1.10.510.10">
    <property type="entry name" value="Transferase(Phosphotransferase) domain 1"/>
    <property type="match status" value="1"/>
</dbReference>
<keyword evidence="8" id="KW-0418">Kinase</keyword>
<protein>
    <recommendedName>
        <fullName evidence="2">non-specific serine/threonine protein kinase</fullName>
        <ecNumber evidence="2">2.7.11.1</ecNumber>
    </recommendedName>
</protein>
<evidence type="ECO:0000256" key="11">
    <source>
        <dbReference type="ARBA" id="ARBA00048679"/>
    </source>
</evidence>
<evidence type="ECO:0000256" key="8">
    <source>
        <dbReference type="ARBA" id="ARBA00022777"/>
    </source>
</evidence>
<dbReference type="InterPro" id="IPR032675">
    <property type="entry name" value="LRR_dom_sf"/>
</dbReference>
<dbReference type="InterPro" id="IPR020859">
    <property type="entry name" value="ROC"/>
</dbReference>
<dbReference type="GO" id="GO:0009966">
    <property type="term" value="P:regulation of signal transduction"/>
    <property type="evidence" value="ECO:0007669"/>
    <property type="project" value="UniProtKB-ARBA"/>
</dbReference>
<comment type="catalytic activity">
    <reaction evidence="11">
        <text>L-seryl-[protein] + ATP = O-phospho-L-seryl-[protein] + ADP + H(+)</text>
        <dbReference type="Rhea" id="RHEA:17989"/>
        <dbReference type="Rhea" id="RHEA-COMP:9863"/>
        <dbReference type="Rhea" id="RHEA-COMP:11604"/>
        <dbReference type="ChEBI" id="CHEBI:15378"/>
        <dbReference type="ChEBI" id="CHEBI:29999"/>
        <dbReference type="ChEBI" id="CHEBI:30616"/>
        <dbReference type="ChEBI" id="CHEBI:83421"/>
        <dbReference type="ChEBI" id="CHEBI:456216"/>
        <dbReference type="EC" id="2.7.11.1"/>
    </reaction>
</comment>
<sequence>MDNRRQDLLDFLQQIEKKEYDENTADEKLLNLILLNRKDAVLLQCLFTSDGVSLLKMSSQLHFPLCQEYLLKNALYDPHELADQCDVLSEACKNGYTQVVKLLLLNKVEMSKQPICTPDSPFYLASYYGYVDILQLMVDSNPYLIRKSVRKTLLLVACMGGHLDAVKFWFEFQVLPSNDPCIGEKPVGEEHQFNPLYVAFNAKHMDVIKYLIDEGFPLTEQICRKFSDVVQRFLLMDYDTSDPQLEINWLHFHLPLLLNNWMQQIKTNITVLNISYNKLSDLPQCLPWEMPNLITLNVSSNCLSKFSGPTSGILCESLQILILSHNKLKMLCSEVFQIPSLKEIYVTNNQLVFLTEDEEPFHAMGRFFSTDVPRNCSNLSILNLSYNTLQKFPKVLPHCQNLTKFYASHNQLGHILDPWPCPLDTLDLSHNFLTEISSSLENFWTSTLQYVDLSYNSLNEISESIVRLHSLSELKISNNKIKILPDCNVWGCVNLKVLDVGYNCLGQDTEGKRRLNIFKLKPADKIETFDLEIPDSILQSLRDFNLESNKLTMVPPSVAKMKSLTFLNLSGNSGIKKLPEELGLLESCKEFYTEGLDVVNVPKGIREADKSGKEILTFLQYKQRNSKPHWCMKLSVMGPEGKGKTSLLNGLTKGNVKNLKTSPGLSACTWTTERKWTIFPETNSIPSITFNVWEFSKPDKFSDIHNCFISKNSLFLLVWDIRKSVEELEPFLMSIEAKAKQAVVMFVGTFIDQFAGNKEELVKCTLSQIKSLYNKQHMSFIIADLWVTSSPENIGVKELATDIFNVAKNMKHNNHNGELFLSRKIPQSHISLAEKILQGISINYCFEDEFKKFVESMENNDIVSHADLQRASIFLHEIGVLLYHPKFDNTSLYFFNPVWLFDLLAKIFMDERFKTCFGQQGKLNLRRAKAILDSILPRESKLDYIDLLETFGIALRMDKDFLFVPALLLDHPPGIDMGCSENNHSNIFRRHKLIRSWSKYGSSQKYCHTQMVYWKKGLIATYNNGNFQICIQKDGILFTVQTFNKDFSMMGILMDELENITENVFPGLINDFSTYAVCPNCYFGISDSQIAQKVDHFCIEQCASVLMDSYSIKCISGHQILLEDLVPELMLMHIPSQFLLDKNEIECLDFIACGISGSVFVGQYGKQNVALKFYQQMTTLHTSKESRGSSLQKSWKQKSIKKLVDARDFKNSVKEFIEGKLLLQKLHELQHEVLLLSHLKHPCIISLVGFILRPLCLVLELAPMRSLRLVINSHMNKHNKQEVLFPKMLTYRILLQIAEGMNYLHQKGIIYRDLKTDNILVWSLNLDCKVNIKLSDYNFSRYTMSKGMITAAGTPGYQAPEILAKQIYNEKVDIYAWSMVAYEVQSGLISFHNLQSTFKISEAVLAKKRPSLKMLEIESRFPCLDELMIQSYDHSPSNRPTALQIVSTMRKMSFLFLKNIILEPLTNNSLDAQFLFDNDKGRQMIWLWEGQNEKRKYYIIDNTSQTVMHSSLFPGSQVICQINFNKRIWLATQNGEIEILGIQNQRFWLEVIETLKLPCTAMVMLSQEEKCRVYVGLSNGVLMIFQKNLQQSQELESVSSWDKTCLELSESSQPLLTLDSSNVLQFDVVSRQLLFVYDFGDIKMVGKVAEAKTPNKIDDVEADDYKGEQNDSFVLSILLVDDALWPAPLGSSSQDSLWSKSATWILITRPLWSSKSAHLDPHHKIRYGHRKRHLDPHHKIRYGHRKRHLDPHHKIRYGHRKRHLDPHHKIRYGHRKRHLILITRFIWS</sequence>
<dbReference type="SMART" id="SM00369">
    <property type="entry name" value="LRR_TYP"/>
    <property type="match status" value="8"/>
</dbReference>
<dbReference type="PROSITE" id="PS00108">
    <property type="entry name" value="PROTEIN_KINASE_ST"/>
    <property type="match status" value="1"/>
</dbReference>
<reference evidence="14" key="1">
    <citation type="submission" date="2021-01" db="EMBL/GenBank/DDBJ databases">
        <authorList>
            <person name="Li R."/>
            <person name="Bekaert M."/>
        </authorList>
    </citation>
    <scope>NUCLEOTIDE SEQUENCE</scope>
    <source>
        <strain evidence="14">Farmed</strain>
    </source>
</reference>
<comment type="caution">
    <text evidence="14">The sequence shown here is derived from an EMBL/GenBank/DDBJ whole genome shotgun (WGS) entry which is preliminary data.</text>
</comment>
<feature type="domain" description="Protein kinase" evidence="12">
    <location>
        <begin position="1145"/>
        <end position="1455"/>
    </location>
</feature>
<dbReference type="Pfam" id="PF13855">
    <property type="entry name" value="LRR_8"/>
    <property type="match status" value="1"/>
</dbReference>
<keyword evidence="6" id="KW-0677">Repeat</keyword>
<dbReference type="PROSITE" id="PS51424">
    <property type="entry name" value="ROC"/>
    <property type="match status" value="1"/>
</dbReference>
<dbReference type="SUPFAM" id="SSF52058">
    <property type="entry name" value="L domain-like"/>
    <property type="match status" value="1"/>
</dbReference>
<dbReference type="SUPFAM" id="SSF52540">
    <property type="entry name" value="P-loop containing nucleoside triphosphate hydrolases"/>
    <property type="match status" value="1"/>
</dbReference>
<evidence type="ECO:0000256" key="3">
    <source>
        <dbReference type="ARBA" id="ARBA00022527"/>
    </source>
</evidence>
<dbReference type="GO" id="GO:0004674">
    <property type="term" value="F:protein serine/threonine kinase activity"/>
    <property type="evidence" value="ECO:0007669"/>
    <property type="project" value="UniProtKB-KW"/>
</dbReference>
<evidence type="ECO:0000259" key="12">
    <source>
        <dbReference type="PROSITE" id="PS50011"/>
    </source>
</evidence>
<proteinExistence type="predicted"/>
<keyword evidence="7" id="KW-0547">Nucleotide-binding</keyword>
<dbReference type="SMART" id="SM00220">
    <property type="entry name" value="S_TKc"/>
    <property type="match status" value="1"/>
</dbReference>
<dbReference type="Pfam" id="PF00069">
    <property type="entry name" value="Pkinase"/>
    <property type="match status" value="1"/>
</dbReference>
<dbReference type="PROSITE" id="PS51450">
    <property type="entry name" value="LRR"/>
    <property type="match status" value="3"/>
</dbReference>
<dbReference type="Gene3D" id="3.40.50.300">
    <property type="entry name" value="P-loop containing nucleotide triphosphate hydrolases"/>
    <property type="match status" value="1"/>
</dbReference>
<keyword evidence="15" id="KW-1185">Reference proteome</keyword>
<keyword evidence="3" id="KW-0723">Serine/threonine-protein kinase</keyword>
<dbReference type="OrthoDB" id="1866797at2759"/>
<dbReference type="InterPro" id="IPR002110">
    <property type="entry name" value="Ankyrin_rpt"/>
</dbReference>
<dbReference type="GO" id="GO:0005525">
    <property type="term" value="F:GTP binding"/>
    <property type="evidence" value="ECO:0007669"/>
    <property type="project" value="UniProtKB-KW"/>
</dbReference>
<evidence type="ECO:0000313" key="14">
    <source>
        <dbReference type="EMBL" id="CAE1238118.1"/>
    </source>
</evidence>
<dbReference type="SMART" id="SM00248">
    <property type="entry name" value="ANK"/>
    <property type="match status" value="4"/>
</dbReference>
<dbReference type="Gene3D" id="3.80.10.10">
    <property type="entry name" value="Ribonuclease Inhibitor"/>
    <property type="match status" value="4"/>
</dbReference>
<dbReference type="SMART" id="SM00364">
    <property type="entry name" value="LRR_BAC"/>
    <property type="match status" value="9"/>
</dbReference>
<dbReference type="Gene3D" id="1.25.40.20">
    <property type="entry name" value="Ankyrin repeat-containing domain"/>
    <property type="match status" value="1"/>
</dbReference>
<dbReference type="InterPro" id="IPR003591">
    <property type="entry name" value="Leu-rich_rpt_typical-subtyp"/>
</dbReference>
<dbReference type="Gene3D" id="3.30.70.1390">
    <property type="entry name" value="ROC domain from the Parkinson's disease-associated leucine-rich repeat kinase 2"/>
    <property type="match status" value="1"/>
</dbReference>
<evidence type="ECO:0000256" key="4">
    <source>
        <dbReference type="ARBA" id="ARBA00022614"/>
    </source>
</evidence>